<organism evidence="3 4">
    <name type="scientific">Lentilactobacillus kosonis</name>
    <dbReference type="NCBI Taxonomy" id="2810561"/>
    <lineage>
        <taxon>Bacteria</taxon>
        <taxon>Bacillati</taxon>
        <taxon>Bacillota</taxon>
        <taxon>Bacilli</taxon>
        <taxon>Lactobacillales</taxon>
        <taxon>Lactobacillaceae</taxon>
        <taxon>Lentilactobacillus</taxon>
    </lineage>
</organism>
<proteinExistence type="predicted"/>
<feature type="transmembrane region" description="Helical" evidence="2">
    <location>
        <begin position="6"/>
        <end position="38"/>
    </location>
</feature>
<dbReference type="EMBL" id="BEXA01000006">
    <property type="protein sequence ID" value="GAY74055.1"/>
    <property type="molecule type" value="Genomic_DNA"/>
</dbReference>
<feature type="compositionally biased region" description="Basic and acidic residues" evidence="1">
    <location>
        <begin position="179"/>
        <end position="207"/>
    </location>
</feature>
<feature type="transmembrane region" description="Helical" evidence="2">
    <location>
        <begin position="50"/>
        <end position="72"/>
    </location>
</feature>
<keyword evidence="2" id="KW-0812">Transmembrane</keyword>
<dbReference type="AlphaFoldDB" id="A0A401FNT3"/>
<gene>
    <name evidence="3" type="ORF">NBRC111893_2201</name>
</gene>
<sequence length="334" mass="36253">MFSAGIIGAFIVNCIRFFVGGIYVIGLVALLIIGVLLAGFAKVPKISFRYWSGTLLIVIGLTLWLTLIQYVAAPQPVDFVTTNVDKLVDDIQSANTTSNIGGGIIAAGLFAGIKLLIGVIGAGVVATGTILGGGLTLFNVSAAKTFRTVRKAVVVCVETVKRSVQKGHEIGKNVQQKVNDARDKPRTDLDKSLQPSEKRGKLDKSTESIESVPDESFSPANITVSGMQVNQNKVQPEQKKESVENSSSNSPEIDEPKHDDVQLVNVQEDDDYQLPTADLLTEFKQEDQSEELKSIDQNAKVLQETLNSLGLRLRLSMLVWGQQLPNMNYIQILA</sequence>
<name>A0A401FNT3_9LACO</name>
<evidence type="ECO:0000313" key="4">
    <source>
        <dbReference type="Proteomes" id="UP000286974"/>
    </source>
</evidence>
<keyword evidence="3" id="KW-0132">Cell division</keyword>
<accession>A0A401FNT3</accession>
<keyword evidence="2" id="KW-0472">Membrane</keyword>
<keyword evidence="2" id="KW-1133">Transmembrane helix</keyword>
<feature type="compositionally biased region" description="Polar residues" evidence="1">
    <location>
        <begin position="218"/>
        <end position="235"/>
    </location>
</feature>
<dbReference type="GO" id="GO:0051301">
    <property type="term" value="P:cell division"/>
    <property type="evidence" value="ECO:0007669"/>
    <property type="project" value="UniProtKB-KW"/>
</dbReference>
<dbReference type="Proteomes" id="UP000286974">
    <property type="component" value="Unassembled WGS sequence"/>
</dbReference>
<keyword evidence="4" id="KW-1185">Reference proteome</keyword>
<comment type="caution">
    <text evidence="3">The sequence shown here is derived from an EMBL/GenBank/DDBJ whole genome shotgun (WGS) entry which is preliminary data.</text>
</comment>
<evidence type="ECO:0000256" key="1">
    <source>
        <dbReference type="SAM" id="MobiDB-lite"/>
    </source>
</evidence>
<reference evidence="3 4" key="1">
    <citation type="submission" date="2017-11" db="EMBL/GenBank/DDBJ databases">
        <title>Draft Genome Sequence of Lactobacillus curieae NBRC 111893 isolated from Koso, a Japanese sugar-Vegetable Fermented Beverage.</title>
        <authorList>
            <person name="Chiou T.Y."/>
            <person name="Oshima K."/>
            <person name="Suda W."/>
            <person name="Hattori M."/>
            <person name="Takahashi T."/>
        </authorList>
    </citation>
    <scope>NUCLEOTIDE SEQUENCE [LARGE SCALE GENOMIC DNA]</scope>
    <source>
        <strain evidence="3 4">NBRC111893</strain>
    </source>
</reference>
<protein>
    <submittedName>
        <fullName evidence="3">Cell division protein FtsK</fullName>
    </submittedName>
</protein>
<keyword evidence="3" id="KW-0131">Cell cycle</keyword>
<feature type="transmembrane region" description="Helical" evidence="2">
    <location>
        <begin position="115"/>
        <end position="140"/>
    </location>
</feature>
<evidence type="ECO:0000256" key="2">
    <source>
        <dbReference type="SAM" id="Phobius"/>
    </source>
</evidence>
<evidence type="ECO:0000313" key="3">
    <source>
        <dbReference type="EMBL" id="GAY74055.1"/>
    </source>
</evidence>
<feature type="region of interest" description="Disordered" evidence="1">
    <location>
        <begin position="168"/>
        <end position="259"/>
    </location>
</feature>